<dbReference type="Proteomes" id="UP001467674">
    <property type="component" value="Unassembled WGS sequence"/>
</dbReference>
<dbReference type="EMBL" id="JBEOME010000005">
    <property type="protein sequence ID" value="MER3121652.1"/>
    <property type="molecule type" value="Genomic_DNA"/>
</dbReference>
<evidence type="ECO:0000313" key="1">
    <source>
        <dbReference type="EMBL" id="MER3121652.1"/>
    </source>
</evidence>
<organism evidence="1 2">
    <name type="scientific">Bacillus altitudinis</name>
    <dbReference type="NCBI Taxonomy" id="293387"/>
    <lineage>
        <taxon>Bacteria</taxon>
        <taxon>Bacillati</taxon>
        <taxon>Bacillota</taxon>
        <taxon>Bacilli</taxon>
        <taxon>Bacillales</taxon>
        <taxon>Bacillaceae</taxon>
        <taxon>Bacillus</taxon>
    </lineage>
</organism>
<dbReference type="RefSeq" id="WP_017367747.1">
    <property type="nucleotide sequence ID" value="NZ_CABVOW010000001.1"/>
</dbReference>
<protein>
    <recommendedName>
        <fullName evidence="3">Phage protein</fullName>
    </recommendedName>
</protein>
<name>A0ABV1S558_BACAB</name>
<evidence type="ECO:0008006" key="3">
    <source>
        <dbReference type="Google" id="ProtNLM"/>
    </source>
</evidence>
<sequence>MGYDPLISALRKYKHNDLIIEWKNGLKVIGESDTLYETDNGLEDDDVNYTEYDAVAFQVNNILSPPANNDCDIYDWLKQEKSPLIEISLYKDTPNAVYLADGQKLWELDSDD</sequence>
<accession>A0ABV1S558</accession>
<reference evidence="1 2" key="1">
    <citation type="submission" date="2024-06" db="EMBL/GenBank/DDBJ databases">
        <title>Construction of an artificial bacterial consortium using nitrogen cycle bacteria from Cuatro Cienegas Basin and a mangrove forest.</title>
        <authorList>
            <person name="Aguilera-Najera D."/>
            <person name="Marquez-Cianci L."/>
            <person name="Martinez-Perez E."/>
            <person name="Rosas-Barrera M."/>
            <person name="Rodriguez-Cruz U.E."/>
            <person name="Tapia-Lopez R."/>
            <person name="Eguiarte L.E."/>
            <person name="Souza-Saldivar V."/>
        </authorList>
    </citation>
    <scope>NUCLEOTIDE SEQUENCE [LARGE SCALE GENOMIC DNA]</scope>
    <source>
        <strain evidence="1 2">S14-15</strain>
    </source>
</reference>
<evidence type="ECO:0000313" key="2">
    <source>
        <dbReference type="Proteomes" id="UP001467674"/>
    </source>
</evidence>
<keyword evidence="2" id="KW-1185">Reference proteome</keyword>
<gene>
    <name evidence="1" type="ORF">ABQG71_10655</name>
</gene>
<proteinExistence type="predicted"/>
<comment type="caution">
    <text evidence="1">The sequence shown here is derived from an EMBL/GenBank/DDBJ whole genome shotgun (WGS) entry which is preliminary data.</text>
</comment>